<protein>
    <submittedName>
        <fullName evidence="1">Branched-chain amino acid ABC transporter</fullName>
    </submittedName>
</protein>
<dbReference type="Proteomes" id="UP000462362">
    <property type="component" value="Unassembled WGS sequence"/>
</dbReference>
<dbReference type="AlphaFoldDB" id="A0A6I3S4S5"/>
<proteinExistence type="predicted"/>
<dbReference type="EMBL" id="WNCL01000006">
    <property type="protein sequence ID" value="MTU42668.1"/>
    <property type="molecule type" value="Genomic_DNA"/>
</dbReference>
<dbReference type="Pfam" id="PF05437">
    <property type="entry name" value="AzlD"/>
    <property type="match status" value="1"/>
</dbReference>
<accession>A0A6I3S4S5</accession>
<comment type="caution">
    <text evidence="1">The sequence shown here is derived from an EMBL/GenBank/DDBJ whole genome shotgun (WGS) entry which is preliminary data.</text>
</comment>
<evidence type="ECO:0000313" key="1">
    <source>
        <dbReference type="EMBL" id="MTU42668.1"/>
    </source>
</evidence>
<organism evidence="1 2">
    <name type="scientific">Parasutterella excrementihominis</name>
    <dbReference type="NCBI Taxonomy" id="487175"/>
    <lineage>
        <taxon>Bacteria</taxon>
        <taxon>Pseudomonadati</taxon>
        <taxon>Pseudomonadota</taxon>
        <taxon>Betaproteobacteria</taxon>
        <taxon>Burkholderiales</taxon>
        <taxon>Sutterellaceae</taxon>
        <taxon>Parasutterella</taxon>
    </lineage>
</organism>
<evidence type="ECO:0000313" key="2">
    <source>
        <dbReference type="Proteomes" id="UP000462362"/>
    </source>
</evidence>
<reference evidence="1 2" key="1">
    <citation type="journal article" date="2019" name="Nat. Med.">
        <title>A library of human gut bacterial isolates paired with longitudinal multiomics data enables mechanistic microbiome research.</title>
        <authorList>
            <person name="Poyet M."/>
            <person name="Groussin M."/>
            <person name="Gibbons S.M."/>
            <person name="Avila-Pacheco J."/>
            <person name="Jiang X."/>
            <person name="Kearney S.M."/>
            <person name="Perrotta A.R."/>
            <person name="Berdy B."/>
            <person name="Zhao S."/>
            <person name="Lieberman T.D."/>
            <person name="Swanson P.K."/>
            <person name="Smith M."/>
            <person name="Roesemann S."/>
            <person name="Alexander J.E."/>
            <person name="Rich S.A."/>
            <person name="Livny J."/>
            <person name="Vlamakis H."/>
            <person name="Clish C."/>
            <person name="Bullock K."/>
            <person name="Deik A."/>
            <person name="Scott J."/>
            <person name="Pierce K.A."/>
            <person name="Xavier R.J."/>
            <person name="Alm E.J."/>
        </authorList>
    </citation>
    <scope>NUCLEOTIDE SEQUENCE [LARGE SCALE GENOMIC DNA]</scope>
    <source>
        <strain evidence="1 2">BIOML-A2</strain>
    </source>
</reference>
<dbReference type="InterPro" id="IPR008407">
    <property type="entry name" value="Brnchd-chn_aa_trnsp_AzlD"/>
</dbReference>
<dbReference type="RefSeq" id="WP_008810474.1">
    <property type="nucleotide sequence ID" value="NZ_CALFDP010000007.1"/>
</dbReference>
<sequence>MNDYVYLFTVFIAMGAVTAAERLLPFACSSWLRKQRWVGVVGDFLPLAIMVLLVLHASTSSALARGGLPVPEAAGVFLTLIVQWFVKKPLLSIFAGTAVYVILVNSLFA</sequence>
<name>A0A6I3S4S5_9BURK</name>
<gene>
    <name evidence="1" type="ORF">GMD42_03325</name>
</gene>